<keyword evidence="4 7" id="KW-0812">Transmembrane</keyword>
<sequence length="251" mass="28462">MSHSTVVTSAPKENVWIGGRSPYNVSYGKMMMWFFLLSDALTFGALLISYGTTRFFSAVWPDPNEVFKAFPFMHGSAPLLFVSLMTFILIMSSVTMVLAVHAGHYGDKKAVAKWLLWTIIGGICFLACQAWEWTHLHGELGGLWGTFTDPNTPVSSFHHFFNHHTAGHVLETQPLVAMQATHNFFNYFFTITGFHGGHVTSGVVFNILILVNTVNGVYERRGHYEMVEKIGLYWHFVDLVWVFVFTCFYLL</sequence>
<dbReference type="Pfam" id="PF00510">
    <property type="entry name" value="COX3"/>
    <property type="match status" value="2"/>
</dbReference>
<protein>
    <recommendedName>
        <fullName evidence="9">Heme-copper oxidase subunit III family profile domain-containing protein</fullName>
    </recommendedName>
</protein>
<keyword evidence="3" id="KW-1003">Cell membrane</keyword>
<feature type="transmembrane region" description="Helical" evidence="8">
    <location>
        <begin position="232"/>
        <end position="250"/>
    </location>
</feature>
<evidence type="ECO:0000256" key="3">
    <source>
        <dbReference type="ARBA" id="ARBA00022475"/>
    </source>
</evidence>
<dbReference type="SUPFAM" id="SSF81452">
    <property type="entry name" value="Cytochrome c oxidase subunit III-like"/>
    <property type="match status" value="1"/>
</dbReference>
<accession>A0ABP8NM23</accession>
<dbReference type="InterPro" id="IPR013833">
    <property type="entry name" value="Cyt_c_oxidase_su3_a-hlx"/>
</dbReference>
<dbReference type="InterPro" id="IPR000298">
    <property type="entry name" value="Cyt_c_oxidase-like_su3"/>
</dbReference>
<name>A0ABP8NM23_9BACT</name>
<evidence type="ECO:0000256" key="5">
    <source>
        <dbReference type="ARBA" id="ARBA00022989"/>
    </source>
</evidence>
<evidence type="ECO:0000256" key="7">
    <source>
        <dbReference type="RuleBase" id="RU003376"/>
    </source>
</evidence>
<reference evidence="11" key="1">
    <citation type="journal article" date="2019" name="Int. J. Syst. Evol. Microbiol.">
        <title>The Global Catalogue of Microorganisms (GCM) 10K type strain sequencing project: providing services to taxonomists for standard genome sequencing and annotation.</title>
        <authorList>
            <consortium name="The Broad Institute Genomics Platform"/>
            <consortium name="The Broad Institute Genome Sequencing Center for Infectious Disease"/>
            <person name="Wu L."/>
            <person name="Ma J."/>
        </authorList>
    </citation>
    <scope>NUCLEOTIDE SEQUENCE [LARGE SCALE GENOMIC DNA]</scope>
    <source>
        <strain evidence="11">JCM 32105</strain>
    </source>
</reference>
<keyword evidence="5 8" id="KW-1133">Transmembrane helix</keyword>
<comment type="caution">
    <text evidence="10">The sequence shown here is derived from an EMBL/GenBank/DDBJ whole genome shotgun (WGS) entry which is preliminary data.</text>
</comment>
<feature type="transmembrane region" description="Helical" evidence="8">
    <location>
        <begin position="184"/>
        <end position="211"/>
    </location>
</feature>
<dbReference type="PROSITE" id="PS50253">
    <property type="entry name" value="COX3"/>
    <property type="match status" value="1"/>
</dbReference>
<evidence type="ECO:0000256" key="4">
    <source>
        <dbReference type="ARBA" id="ARBA00022692"/>
    </source>
</evidence>
<evidence type="ECO:0000256" key="1">
    <source>
        <dbReference type="ARBA" id="ARBA00004651"/>
    </source>
</evidence>
<gene>
    <name evidence="10" type="ORF">GCM10023093_28160</name>
</gene>
<keyword evidence="6 8" id="KW-0472">Membrane</keyword>
<comment type="similarity">
    <text evidence="2 7">Belongs to the cytochrome c oxidase subunit 3 family.</text>
</comment>
<dbReference type="Proteomes" id="UP001500067">
    <property type="component" value="Unassembled WGS sequence"/>
</dbReference>
<evidence type="ECO:0000256" key="6">
    <source>
        <dbReference type="ARBA" id="ARBA00023136"/>
    </source>
</evidence>
<feature type="transmembrane region" description="Helical" evidence="8">
    <location>
        <begin position="114"/>
        <end position="134"/>
    </location>
</feature>
<feature type="transmembrane region" description="Helical" evidence="8">
    <location>
        <begin position="79"/>
        <end position="102"/>
    </location>
</feature>
<dbReference type="InterPro" id="IPR024791">
    <property type="entry name" value="Cyt_c/ubiquinol_Oxase_su3"/>
</dbReference>
<keyword evidence="11" id="KW-1185">Reference proteome</keyword>
<dbReference type="PANTHER" id="PTHR11403:SF2">
    <property type="entry name" value="CYTOCHROME BO(3) UBIQUINOL OXIDASE SUBUNIT 3"/>
    <property type="match status" value="1"/>
</dbReference>
<feature type="transmembrane region" description="Helical" evidence="8">
    <location>
        <begin position="30"/>
        <end position="50"/>
    </location>
</feature>
<evidence type="ECO:0000313" key="11">
    <source>
        <dbReference type="Proteomes" id="UP001500067"/>
    </source>
</evidence>
<dbReference type="PANTHER" id="PTHR11403">
    <property type="entry name" value="CYTOCHROME C OXIDASE SUBUNIT III"/>
    <property type="match status" value="1"/>
</dbReference>
<dbReference type="InterPro" id="IPR035973">
    <property type="entry name" value="Cyt_c_oxidase_su3-like_sf"/>
</dbReference>
<evidence type="ECO:0000259" key="9">
    <source>
        <dbReference type="PROSITE" id="PS50253"/>
    </source>
</evidence>
<evidence type="ECO:0000256" key="8">
    <source>
        <dbReference type="SAM" id="Phobius"/>
    </source>
</evidence>
<dbReference type="Gene3D" id="1.20.120.80">
    <property type="entry name" value="Cytochrome c oxidase, subunit III, four-helix bundle"/>
    <property type="match status" value="1"/>
</dbReference>
<proteinExistence type="inferred from homology"/>
<comment type="subcellular location">
    <subcellularLocation>
        <location evidence="1 7">Cell membrane</location>
        <topology evidence="1 7">Multi-pass membrane protein</topology>
    </subcellularLocation>
</comment>
<feature type="domain" description="Heme-copper oxidase subunit III family profile" evidence="9">
    <location>
        <begin position="1"/>
        <end position="251"/>
    </location>
</feature>
<evidence type="ECO:0000256" key="2">
    <source>
        <dbReference type="ARBA" id="ARBA00010581"/>
    </source>
</evidence>
<evidence type="ECO:0000313" key="10">
    <source>
        <dbReference type="EMBL" id="GAA4469186.1"/>
    </source>
</evidence>
<organism evidence="10 11">
    <name type="scientific">Nemorincola caseinilytica</name>
    <dbReference type="NCBI Taxonomy" id="2054315"/>
    <lineage>
        <taxon>Bacteria</taxon>
        <taxon>Pseudomonadati</taxon>
        <taxon>Bacteroidota</taxon>
        <taxon>Chitinophagia</taxon>
        <taxon>Chitinophagales</taxon>
        <taxon>Chitinophagaceae</taxon>
        <taxon>Nemorincola</taxon>
    </lineage>
</organism>
<dbReference type="EMBL" id="BAABFA010000023">
    <property type="protein sequence ID" value="GAA4469186.1"/>
    <property type="molecule type" value="Genomic_DNA"/>
</dbReference>